<dbReference type="Gene3D" id="2.170.130.10">
    <property type="entry name" value="TonB-dependent receptor, plug domain"/>
    <property type="match status" value="1"/>
</dbReference>
<sequence length="808" mass="90037">MAFLLSAYNPIYAQNASGIHGKVYGENKQPAEAANVILLSAADSSIIKSTICNDSGEYRLTVTPGKYLLLISRLRYDQSLTGPYVINDGEDLLADNVMLVLHTPLLKEVTVTAQRQYIDVRPDKVVLNLNSLSSDGRSAFDILREQAPGVHADTKGNLSLIGHANALVMVNGKQVRLSSQDLVDYLQSLPGNAIKQIELITSPSAKYDAAGAGIINIVSKRGTAEGTNFAVSSTAGYGTYGKAGAGINFNSKHKNLNVFGNYNFTYDKTDHVFLTNRDIDYKGMLSNYDVRYNTVYQGSKQNYSVGADYVISKKHTIGVLIEGVVTNNNYNKNNLLNMSNNGVLDSTISTKSKLHRKLSNASYDVNYVGKLDSNGRALSADVVFNDIDRNAAEYIDNYFNNSADIAYRPMLSLQNLSPADTHIWSAKVDYIHPLSKTSKLEAGFKYSLTESNNQLIFGPEVDGVYQSSPRFSSTFDYKENVNSGYINYNGKVNKFSVMAGMRLEQTNTSGHGNSALMNSDVEKHYLSWIPRADIGYKINDKQSLDLNFSRSISRPDFAVVNPFLSFADLYDYKQGNPNIAPSFTNYLSLSHTYSKYLATLYASVTSNFYNFNGYMLNDSSKVSRTVTENFGKLSIYGVRFYVPIIFTTWWEADNNIDASYQRIVAYPKYGNLNKGTQYVIFNSTQRFKFSDTFSGEIGGEYDSPTFYGIGQFKADYYVRAGLSKRILHNNGTLTFNTSDIFNTHRDWSAINYQNLHMTVYDKIETRRFFLTFTYRFGNVSLKSAAKHRTGNEDEQKRATGSAGEVAGN</sequence>
<protein>
    <submittedName>
        <fullName evidence="6">Outer membrane beta-barrel protein</fullName>
    </submittedName>
</protein>
<organism evidence="6 7">
    <name type="scientific">Mucilaginibacter ximonensis</name>
    <dbReference type="NCBI Taxonomy" id="538021"/>
    <lineage>
        <taxon>Bacteria</taxon>
        <taxon>Pseudomonadati</taxon>
        <taxon>Bacteroidota</taxon>
        <taxon>Sphingobacteriia</taxon>
        <taxon>Sphingobacteriales</taxon>
        <taxon>Sphingobacteriaceae</taxon>
        <taxon>Mucilaginibacter</taxon>
    </lineage>
</organism>
<comment type="caution">
    <text evidence="6">The sequence shown here is derived from an EMBL/GenBank/DDBJ whole genome shotgun (WGS) entry which is preliminary data.</text>
</comment>
<evidence type="ECO:0000256" key="1">
    <source>
        <dbReference type="ARBA" id="ARBA00004442"/>
    </source>
</evidence>
<dbReference type="EMBL" id="JBHUPD010000003">
    <property type="protein sequence ID" value="MFD2873658.1"/>
    <property type="molecule type" value="Genomic_DNA"/>
</dbReference>
<evidence type="ECO:0000259" key="5">
    <source>
        <dbReference type="Pfam" id="PF14905"/>
    </source>
</evidence>
<dbReference type="PANTHER" id="PTHR40980">
    <property type="entry name" value="PLUG DOMAIN-CONTAINING PROTEIN"/>
    <property type="match status" value="1"/>
</dbReference>
<name>A0ABW5YE62_9SPHI</name>
<gene>
    <name evidence="6" type="ORF">ACFS5N_14325</name>
</gene>
<feature type="domain" description="Outer membrane protein beta-barrel" evidence="5">
    <location>
        <begin position="370"/>
        <end position="774"/>
    </location>
</feature>
<reference evidence="7" key="1">
    <citation type="journal article" date="2019" name="Int. J. Syst. Evol. Microbiol.">
        <title>The Global Catalogue of Microorganisms (GCM) 10K type strain sequencing project: providing services to taxonomists for standard genome sequencing and annotation.</title>
        <authorList>
            <consortium name="The Broad Institute Genomics Platform"/>
            <consortium name="The Broad Institute Genome Sequencing Center for Infectious Disease"/>
            <person name="Wu L."/>
            <person name="Ma J."/>
        </authorList>
    </citation>
    <scope>NUCLEOTIDE SEQUENCE [LARGE SCALE GENOMIC DNA]</scope>
    <source>
        <strain evidence="7">KCTC 22437</strain>
    </source>
</reference>
<dbReference type="InterPro" id="IPR037066">
    <property type="entry name" value="Plug_dom_sf"/>
</dbReference>
<keyword evidence="7" id="KW-1185">Reference proteome</keyword>
<dbReference type="PANTHER" id="PTHR40980:SF4">
    <property type="entry name" value="TONB-DEPENDENT RECEPTOR-LIKE BETA-BARREL DOMAIN-CONTAINING PROTEIN"/>
    <property type="match status" value="1"/>
</dbReference>
<dbReference type="InterPro" id="IPR008969">
    <property type="entry name" value="CarboxyPept-like_regulatory"/>
</dbReference>
<evidence type="ECO:0000313" key="6">
    <source>
        <dbReference type="EMBL" id="MFD2873658.1"/>
    </source>
</evidence>
<dbReference type="SUPFAM" id="SSF56935">
    <property type="entry name" value="Porins"/>
    <property type="match status" value="1"/>
</dbReference>
<dbReference type="InterPro" id="IPR041700">
    <property type="entry name" value="OMP_b-brl_3"/>
</dbReference>
<dbReference type="InterPro" id="IPR036942">
    <property type="entry name" value="Beta-barrel_TonB_sf"/>
</dbReference>
<dbReference type="Gene3D" id="2.40.170.20">
    <property type="entry name" value="TonB-dependent receptor, beta-barrel domain"/>
    <property type="match status" value="1"/>
</dbReference>
<dbReference type="Proteomes" id="UP001597557">
    <property type="component" value="Unassembled WGS sequence"/>
</dbReference>
<accession>A0ABW5YE62</accession>
<evidence type="ECO:0000256" key="4">
    <source>
        <dbReference type="SAM" id="MobiDB-lite"/>
    </source>
</evidence>
<evidence type="ECO:0000313" key="7">
    <source>
        <dbReference type="Proteomes" id="UP001597557"/>
    </source>
</evidence>
<dbReference type="Gene3D" id="2.60.40.1120">
    <property type="entry name" value="Carboxypeptidase-like, regulatory domain"/>
    <property type="match status" value="1"/>
</dbReference>
<comment type="subcellular location">
    <subcellularLocation>
        <location evidence="1">Cell outer membrane</location>
    </subcellularLocation>
</comment>
<dbReference type="RefSeq" id="WP_377186843.1">
    <property type="nucleotide sequence ID" value="NZ_JBHUPD010000003.1"/>
</dbReference>
<keyword evidence="3" id="KW-0998">Cell outer membrane</keyword>
<feature type="region of interest" description="Disordered" evidence="4">
    <location>
        <begin position="785"/>
        <end position="808"/>
    </location>
</feature>
<evidence type="ECO:0000256" key="3">
    <source>
        <dbReference type="ARBA" id="ARBA00023237"/>
    </source>
</evidence>
<dbReference type="Pfam" id="PF14905">
    <property type="entry name" value="OMP_b-brl_3"/>
    <property type="match status" value="1"/>
</dbReference>
<proteinExistence type="predicted"/>
<evidence type="ECO:0000256" key="2">
    <source>
        <dbReference type="ARBA" id="ARBA00023136"/>
    </source>
</evidence>
<keyword evidence="2" id="KW-0472">Membrane</keyword>
<dbReference type="SUPFAM" id="SSF49464">
    <property type="entry name" value="Carboxypeptidase regulatory domain-like"/>
    <property type="match status" value="1"/>
</dbReference>
<dbReference type="Pfam" id="PF13620">
    <property type="entry name" value="CarboxypepD_reg"/>
    <property type="match status" value="1"/>
</dbReference>